<dbReference type="AlphaFoldDB" id="A0A067CUF0"/>
<name>A0A067CUF0_SAPPC</name>
<dbReference type="GeneID" id="24123991"/>
<feature type="repeat" description="WD" evidence="4">
    <location>
        <begin position="575"/>
        <end position="617"/>
    </location>
</feature>
<dbReference type="PROSITE" id="PS50294">
    <property type="entry name" value="WD_REPEATS_REGION"/>
    <property type="match status" value="2"/>
</dbReference>
<dbReference type="KEGG" id="spar:SPRG_01398"/>
<dbReference type="PANTHER" id="PTHR44324">
    <property type="entry name" value="WD40 REPEAT DOMAIN 95"/>
    <property type="match status" value="1"/>
</dbReference>
<evidence type="ECO:0000256" key="4">
    <source>
        <dbReference type="PROSITE-ProRule" id="PRU00221"/>
    </source>
</evidence>
<dbReference type="GO" id="GO:0005509">
    <property type="term" value="F:calcium ion binding"/>
    <property type="evidence" value="ECO:0007669"/>
    <property type="project" value="InterPro"/>
</dbReference>
<dbReference type="PANTHER" id="PTHR44324:SF4">
    <property type="entry name" value="WD40 REPEAT DOMAIN 95"/>
    <property type="match status" value="1"/>
</dbReference>
<organism evidence="6 7">
    <name type="scientific">Saprolegnia parasitica (strain CBS 223.65)</name>
    <dbReference type="NCBI Taxonomy" id="695850"/>
    <lineage>
        <taxon>Eukaryota</taxon>
        <taxon>Sar</taxon>
        <taxon>Stramenopiles</taxon>
        <taxon>Oomycota</taxon>
        <taxon>Saprolegniomycetes</taxon>
        <taxon>Saprolegniales</taxon>
        <taxon>Saprolegniaceae</taxon>
        <taxon>Saprolegnia</taxon>
    </lineage>
</organism>
<accession>A0A067CUF0</accession>
<keyword evidence="1 4" id="KW-0853">WD repeat</keyword>
<evidence type="ECO:0000313" key="6">
    <source>
        <dbReference type="EMBL" id="KDO34128.1"/>
    </source>
</evidence>
<dbReference type="Pfam" id="PF00400">
    <property type="entry name" value="WD40"/>
    <property type="match status" value="3"/>
</dbReference>
<evidence type="ECO:0000256" key="2">
    <source>
        <dbReference type="ARBA" id="ARBA00022737"/>
    </source>
</evidence>
<dbReference type="SUPFAM" id="SSF47473">
    <property type="entry name" value="EF-hand"/>
    <property type="match status" value="1"/>
</dbReference>
<dbReference type="InterPro" id="IPR015943">
    <property type="entry name" value="WD40/YVTN_repeat-like_dom_sf"/>
</dbReference>
<keyword evidence="3" id="KW-0106">Calcium</keyword>
<sequence length="644" mass="71537">MSLSDFDVSALLRPQHLVTLEAAFTGAPNGTLDLTAFATVLTSVLGPGRLRDDQLRRLFERIDANSDGHVDWREWCHFFLILDQRSINLERDANRAELRPSLEVVSSSTHDSPIFRLAQTRLTRRLAHSNHSRTDSVYVTCTHAGVVCVWDASTLDSLYTHESLRGSYVTDMCIFSFNECAYAALSRVDRSIQVVVLTTGAIVLSLQPLRDTAMSLTTYEHAHTCRLVFGDMAGRLHIVPILPDYTASLIEHLAVHADWVTKVVYEPTLHVLWTASVDGAIHCVRVPDHTLLHSFTQHRGGVYALLSVPTLTFVASSGAGNHICLWDPVSTNLLATLVGHAAPVYEMTANAPAGKLFSLAKDKTIKVWDCYSYECTQTIMDANPYFPHDHVECILWDRDLQHLVSTTTQLRVWPADMVLKQTVRHRRSHDVAITCAAYSALLHQVASADVDSVVNTWDATTGKLVLRMPRAHDDERITAMSYDMRGKRLITGAADGSVRIWNGSNGQLLSQWRDDDACSVVALLFVQPIMHTTSLNTSCYVLVAGDDSQVRFFEDTKALEMTPNAAWPDAEDNQQRGHAEVITAMCWLPAKVGLVVSASLDGTICIWSLHTRRTQDRLHLSYAREDLCPDDMPSSPASCDHAVL</sequence>
<dbReference type="VEuPathDB" id="FungiDB:SPRG_01398"/>
<dbReference type="PROSITE" id="PS50082">
    <property type="entry name" value="WD_REPEATS_2"/>
    <property type="match status" value="4"/>
</dbReference>
<gene>
    <name evidence="6" type="ORF">SPRG_01398</name>
</gene>
<dbReference type="EMBL" id="KK583191">
    <property type="protein sequence ID" value="KDO34128.1"/>
    <property type="molecule type" value="Genomic_DNA"/>
</dbReference>
<dbReference type="InterPro" id="IPR020472">
    <property type="entry name" value="WD40_PAC1"/>
</dbReference>
<dbReference type="InterPro" id="IPR018247">
    <property type="entry name" value="EF_Hand_1_Ca_BS"/>
</dbReference>
<dbReference type="SMART" id="SM00320">
    <property type="entry name" value="WD40"/>
    <property type="match status" value="9"/>
</dbReference>
<dbReference type="InterPro" id="IPR019775">
    <property type="entry name" value="WD40_repeat_CS"/>
</dbReference>
<reference evidence="6 7" key="1">
    <citation type="journal article" date="2013" name="PLoS Genet.">
        <title>Distinctive expansion of potential virulence genes in the genome of the oomycete fish pathogen Saprolegnia parasitica.</title>
        <authorList>
            <person name="Jiang R.H."/>
            <person name="de Bruijn I."/>
            <person name="Haas B.J."/>
            <person name="Belmonte R."/>
            <person name="Lobach L."/>
            <person name="Christie J."/>
            <person name="van den Ackerveken G."/>
            <person name="Bottin A."/>
            <person name="Bulone V."/>
            <person name="Diaz-Moreno S.M."/>
            <person name="Dumas B."/>
            <person name="Fan L."/>
            <person name="Gaulin E."/>
            <person name="Govers F."/>
            <person name="Grenville-Briggs L.J."/>
            <person name="Horner N.R."/>
            <person name="Levin J.Z."/>
            <person name="Mammella M."/>
            <person name="Meijer H.J."/>
            <person name="Morris P."/>
            <person name="Nusbaum C."/>
            <person name="Oome S."/>
            <person name="Phillips A.J."/>
            <person name="van Rooyen D."/>
            <person name="Rzeszutek E."/>
            <person name="Saraiva M."/>
            <person name="Secombes C.J."/>
            <person name="Seidl M.F."/>
            <person name="Snel B."/>
            <person name="Stassen J.H."/>
            <person name="Sykes S."/>
            <person name="Tripathy S."/>
            <person name="van den Berg H."/>
            <person name="Vega-Arreguin J.C."/>
            <person name="Wawra S."/>
            <person name="Young S.K."/>
            <person name="Zeng Q."/>
            <person name="Dieguez-Uribeondo J."/>
            <person name="Russ C."/>
            <person name="Tyler B.M."/>
            <person name="van West P."/>
        </authorList>
    </citation>
    <scope>NUCLEOTIDE SEQUENCE [LARGE SCALE GENOMIC DNA]</scope>
    <source>
        <strain evidence="6 7">CBS 223.65</strain>
    </source>
</reference>
<dbReference type="InterPro" id="IPR011992">
    <property type="entry name" value="EF-hand-dom_pair"/>
</dbReference>
<dbReference type="InterPro" id="IPR051242">
    <property type="entry name" value="WD-EF-hand_domain"/>
</dbReference>
<dbReference type="InterPro" id="IPR001680">
    <property type="entry name" value="WD40_rpt"/>
</dbReference>
<proteinExistence type="predicted"/>
<dbReference type="InterPro" id="IPR036322">
    <property type="entry name" value="WD40_repeat_dom_sf"/>
</dbReference>
<dbReference type="PROSITE" id="PS00678">
    <property type="entry name" value="WD_REPEATS_1"/>
    <property type="match status" value="1"/>
</dbReference>
<evidence type="ECO:0000259" key="5">
    <source>
        <dbReference type="PROSITE" id="PS50222"/>
    </source>
</evidence>
<dbReference type="InterPro" id="IPR024977">
    <property type="entry name" value="Apc4-like_WD40_dom"/>
</dbReference>
<dbReference type="STRING" id="695850.A0A067CUF0"/>
<evidence type="ECO:0000256" key="1">
    <source>
        <dbReference type="ARBA" id="ARBA00022574"/>
    </source>
</evidence>
<keyword evidence="7" id="KW-1185">Reference proteome</keyword>
<dbReference type="Pfam" id="PF12894">
    <property type="entry name" value="ANAPC4_WD40"/>
    <property type="match status" value="1"/>
</dbReference>
<feature type="domain" description="EF-hand" evidence="5">
    <location>
        <begin position="50"/>
        <end position="85"/>
    </location>
</feature>
<dbReference type="PRINTS" id="PR00320">
    <property type="entry name" value="GPROTEINBRPT"/>
</dbReference>
<dbReference type="RefSeq" id="XP_012195005.1">
    <property type="nucleotide sequence ID" value="XM_012339615.1"/>
</dbReference>
<dbReference type="PROSITE" id="PS00018">
    <property type="entry name" value="EF_HAND_1"/>
    <property type="match status" value="1"/>
</dbReference>
<evidence type="ECO:0000313" key="7">
    <source>
        <dbReference type="Proteomes" id="UP000030745"/>
    </source>
</evidence>
<feature type="repeat" description="WD" evidence="4">
    <location>
        <begin position="470"/>
        <end position="511"/>
    </location>
</feature>
<keyword evidence="2" id="KW-0677">Repeat</keyword>
<dbReference type="OrthoDB" id="75172at2759"/>
<dbReference type="SUPFAM" id="SSF50978">
    <property type="entry name" value="WD40 repeat-like"/>
    <property type="match status" value="2"/>
</dbReference>
<dbReference type="Gene3D" id="1.10.238.10">
    <property type="entry name" value="EF-hand"/>
    <property type="match status" value="1"/>
</dbReference>
<dbReference type="Proteomes" id="UP000030745">
    <property type="component" value="Unassembled WGS sequence"/>
</dbReference>
<dbReference type="InterPro" id="IPR002048">
    <property type="entry name" value="EF_hand_dom"/>
</dbReference>
<evidence type="ECO:0000256" key="3">
    <source>
        <dbReference type="ARBA" id="ARBA00022837"/>
    </source>
</evidence>
<protein>
    <recommendedName>
        <fullName evidence="5">EF-hand domain-containing protein</fullName>
    </recommendedName>
</protein>
<feature type="repeat" description="WD" evidence="4">
    <location>
        <begin position="426"/>
        <end position="467"/>
    </location>
</feature>
<dbReference type="Gene3D" id="2.130.10.10">
    <property type="entry name" value="YVTN repeat-like/Quinoprotein amine dehydrogenase"/>
    <property type="match status" value="2"/>
</dbReference>
<dbReference type="PROSITE" id="PS50222">
    <property type="entry name" value="EF_HAND_2"/>
    <property type="match status" value="1"/>
</dbReference>
<feature type="repeat" description="WD" evidence="4">
    <location>
        <begin position="337"/>
        <end position="378"/>
    </location>
</feature>